<evidence type="ECO:0000256" key="10">
    <source>
        <dbReference type="ARBA" id="ARBA00022837"/>
    </source>
</evidence>
<dbReference type="GO" id="GO:0012505">
    <property type="term" value="C:endomembrane system"/>
    <property type="evidence" value="ECO:0007669"/>
    <property type="project" value="UniProtKB-ARBA"/>
</dbReference>
<sequence>MYNLGMTMPPILRYGKYCGMLYSGCPGERPCDDLDACCMNHDFCVQAKNYNYLSQECSQTFINCMNNFNNRGGPTFKGNTCQVDDVIQVITFVMNAVLLAGRVLHNP</sequence>
<evidence type="ECO:0000256" key="7">
    <source>
        <dbReference type="ARBA" id="ARBA00022723"/>
    </source>
</evidence>
<dbReference type="CDD" id="cd04706">
    <property type="entry name" value="PLA2_plant"/>
    <property type="match status" value="1"/>
</dbReference>
<evidence type="ECO:0000256" key="13">
    <source>
        <dbReference type="ARBA" id="ARBA00023157"/>
    </source>
</evidence>
<dbReference type="GO" id="GO:0004623">
    <property type="term" value="F:phospholipase A2 activity"/>
    <property type="evidence" value="ECO:0007669"/>
    <property type="project" value="UniProtKB-EC"/>
</dbReference>
<evidence type="ECO:0000256" key="2">
    <source>
        <dbReference type="ARBA" id="ARBA00001913"/>
    </source>
</evidence>
<keyword evidence="10" id="KW-0106">Calcium</keyword>
<dbReference type="GO" id="GO:0046872">
    <property type="term" value="F:metal ion binding"/>
    <property type="evidence" value="ECO:0007669"/>
    <property type="project" value="UniProtKB-KW"/>
</dbReference>
<dbReference type="RefSeq" id="XP_027191568.1">
    <property type="nucleotide sequence ID" value="XM_027335767.1"/>
</dbReference>
<dbReference type="GO" id="GO:0006644">
    <property type="term" value="P:phospholipid metabolic process"/>
    <property type="evidence" value="ECO:0007669"/>
    <property type="project" value="InterPro"/>
</dbReference>
<evidence type="ECO:0000256" key="12">
    <source>
        <dbReference type="ARBA" id="ARBA00023098"/>
    </source>
</evidence>
<comment type="catalytic activity">
    <reaction evidence="1">
        <text>a 1,2-diacyl-sn-glycero-3-phosphocholine + H2O = a 1-acyl-sn-glycero-3-phosphocholine + a fatty acid + H(+)</text>
        <dbReference type="Rhea" id="RHEA:15801"/>
        <dbReference type="ChEBI" id="CHEBI:15377"/>
        <dbReference type="ChEBI" id="CHEBI:15378"/>
        <dbReference type="ChEBI" id="CHEBI:28868"/>
        <dbReference type="ChEBI" id="CHEBI:57643"/>
        <dbReference type="ChEBI" id="CHEBI:58168"/>
        <dbReference type="EC" id="3.1.1.4"/>
    </reaction>
</comment>
<accession>A0A3Q7XU07</accession>
<evidence type="ECO:0000256" key="5">
    <source>
        <dbReference type="ARBA" id="ARBA00013278"/>
    </source>
</evidence>
<keyword evidence="9" id="KW-0378">Hydrolase</keyword>
<reference evidence="15" key="2">
    <citation type="submission" date="2025-08" db="UniProtKB">
        <authorList>
            <consortium name="RefSeq"/>
        </authorList>
    </citation>
    <scope>IDENTIFICATION</scope>
    <source>
        <tissue evidence="15">Etiolated seedlings</tissue>
    </source>
</reference>
<keyword evidence="6" id="KW-0964">Secreted</keyword>
<dbReference type="Proteomes" id="UP000087171">
    <property type="component" value="Chromosome Ca6"/>
</dbReference>
<gene>
    <name evidence="15" type="primary">LOC105852244</name>
</gene>
<proteinExistence type="inferred from homology"/>
<evidence type="ECO:0000256" key="8">
    <source>
        <dbReference type="ARBA" id="ARBA00022729"/>
    </source>
</evidence>
<dbReference type="STRING" id="3827.A0A3Q7XU07"/>
<comment type="subcellular location">
    <subcellularLocation>
        <location evidence="3">Secreted</location>
    </subcellularLocation>
</comment>
<keyword evidence="8" id="KW-0732">Signal</keyword>
<evidence type="ECO:0000256" key="9">
    <source>
        <dbReference type="ARBA" id="ARBA00022801"/>
    </source>
</evidence>
<keyword evidence="14" id="KW-1185">Reference proteome</keyword>
<dbReference type="GO" id="GO:0050482">
    <property type="term" value="P:arachidonate secretion"/>
    <property type="evidence" value="ECO:0007669"/>
    <property type="project" value="InterPro"/>
</dbReference>
<dbReference type="Gene3D" id="1.20.90.10">
    <property type="entry name" value="Phospholipase A2 domain"/>
    <property type="match status" value="1"/>
</dbReference>
<dbReference type="OrthoDB" id="1932081at2759"/>
<keyword evidence="11" id="KW-0442">Lipid degradation</keyword>
<organism evidence="14 15">
    <name type="scientific">Cicer arietinum</name>
    <name type="common">Chickpea</name>
    <name type="synonym">Garbanzo</name>
    <dbReference type="NCBI Taxonomy" id="3827"/>
    <lineage>
        <taxon>Eukaryota</taxon>
        <taxon>Viridiplantae</taxon>
        <taxon>Streptophyta</taxon>
        <taxon>Embryophyta</taxon>
        <taxon>Tracheophyta</taxon>
        <taxon>Spermatophyta</taxon>
        <taxon>Magnoliopsida</taxon>
        <taxon>eudicotyledons</taxon>
        <taxon>Gunneridae</taxon>
        <taxon>Pentapetalae</taxon>
        <taxon>rosids</taxon>
        <taxon>fabids</taxon>
        <taxon>Fabales</taxon>
        <taxon>Fabaceae</taxon>
        <taxon>Papilionoideae</taxon>
        <taxon>50 kb inversion clade</taxon>
        <taxon>NPAAA clade</taxon>
        <taxon>Hologalegina</taxon>
        <taxon>IRL clade</taxon>
        <taxon>Cicereae</taxon>
        <taxon>Cicer</taxon>
    </lineage>
</organism>
<keyword evidence="12" id="KW-0443">Lipid metabolism</keyword>
<keyword evidence="7" id="KW-0479">Metal-binding</keyword>
<name>A0A3Q7XU07_CICAR</name>
<dbReference type="GO" id="GO:0005576">
    <property type="term" value="C:extracellular region"/>
    <property type="evidence" value="ECO:0007669"/>
    <property type="project" value="UniProtKB-SubCell"/>
</dbReference>
<evidence type="ECO:0000313" key="15">
    <source>
        <dbReference type="RefSeq" id="XP_027191568.1"/>
    </source>
</evidence>
<evidence type="ECO:0000256" key="4">
    <source>
        <dbReference type="ARBA" id="ARBA00007056"/>
    </source>
</evidence>
<dbReference type="GO" id="GO:0016042">
    <property type="term" value="P:lipid catabolic process"/>
    <property type="evidence" value="ECO:0007669"/>
    <property type="project" value="UniProtKB-KW"/>
</dbReference>
<evidence type="ECO:0000256" key="11">
    <source>
        <dbReference type="ARBA" id="ARBA00022963"/>
    </source>
</evidence>
<dbReference type="SUPFAM" id="SSF48619">
    <property type="entry name" value="Phospholipase A2, PLA2"/>
    <property type="match status" value="1"/>
</dbReference>
<dbReference type="InterPro" id="IPR033113">
    <property type="entry name" value="PLA2_histidine"/>
</dbReference>
<dbReference type="AlphaFoldDB" id="A0A3Q7XU07"/>
<evidence type="ECO:0000256" key="1">
    <source>
        <dbReference type="ARBA" id="ARBA00001604"/>
    </source>
</evidence>
<dbReference type="EC" id="3.1.1.4" evidence="5"/>
<evidence type="ECO:0000256" key="3">
    <source>
        <dbReference type="ARBA" id="ARBA00004613"/>
    </source>
</evidence>
<reference evidence="14" key="1">
    <citation type="journal article" date="2013" name="Nat. Biotechnol.">
        <title>Draft genome sequence of chickpea (Cicer arietinum) provides a resource for trait improvement.</title>
        <authorList>
            <person name="Varshney R.K."/>
            <person name="Song C."/>
            <person name="Saxena R.K."/>
            <person name="Azam S."/>
            <person name="Yu S."/>
            <person name="Sharpe A.G."/>
            <person name="Cannon S."/>
            <person name="Baek J."/>
            <person name="Rosen B.D."/>
            <person name="Tar'an B."/>
            <person name="Millan T."/>
            <person name="Zhang X."/>
            <person name="Ramsay L.D."/>
            <person name="Iwata A."/>
            <person name="Wang Y."/>
            <person name="Nelson W."/>
            <person name="Farmer A.D."/>
            <person name="Gaur P.M."/>
            <person name="Soderlund C."/>
            <person name="Penmetsa R.V."/>
            <person name="Xu C."/>
            <person name="Bharti A.K."/>
            <person name="He W."/>
            <person name="Winter P."/>
            <person name="Zhao S."/>
            <person name="Hane J.K."/>
            <person name="Carrasquilla-Garcia N."/>
            <person name="Condie J.A."/>
            <person name="Upadhyaya H.D."/>
            <person name="Luo M.C."/>
            <person name="Thudi M."/>
            <person name="Gowda C.L."/>
            <person name="Singh N.P."/>
            <person name="Lichtenzveig J."/>
            <person name="Gali K.K."/>
            <person name="Rubio J."/>
            <person name="Nadarajan N."/>
            <person name="Dolezel J."/>
            <person name="Bansal K.C."/>
            <person name="Xu X."/>
            <person name="Edwards D."/>
            <person name="Zhang G."/>
            <person name="Kahl G."/>
            <person name="Gil J."/>
            <person name="Singh K.B."/>
            <person name="Datta S.K."/>
            <person name="Jackson S.A."/>
            <person name="Wang J."/>
            <person name="Cook D.R."/>
        </authorList>
    </citation>
    <scope>NUCLEOTIDE SEQUENCE [LARGE SCALE GENOMIC DNA]</scope>
    <source>
        <strain evidence="14">cv. CDC Frontier</strain>
    </source>
</reference>
<keyword evidence="13" id="KW-1015">Disulfide bond</keyword>
<dbReference type="PROSITE" id="PS00118">
    <property type="entry name" value="PA2_HIS"/>
    <property type="match status" value="1"/>
</dbReference>
<comment type="similarity">
    <text evidence="4">Belongs to the phospholipase A2 family.</text>
</comment>
<evidence type="ECO:0000256" key="6">
    <source>
        <dbReference type="ARBA" id="ARBA00022525"/>
    </source>
</evidence>
<evidence type="ECO:0000313" key="14">
    <source>
        <dbReference type="Proteomes" id="UP000087171"/>
    </source>
</evidence>
<dbReference type="FunFam" id="1.20.90.10:FF:000005">
    <property type="entry name" value="Secretory phospholipase A2"/>
    <property type="match status" value="1"/>
</dbReference>
<comment type="cofactor">
    <cofactor evidence="2">
        <name>Ca(2+)</name>
        <dbReference type="ChEBI" id="CHEBI:29108"/>
    </cofactor>
</comment>
<dbReference type="InterPro" id="IPR036444">
    <property type="entry name" value="PLipase_A2_dom_sf"/>
</dbReference>
<protein>
    <recommendedName>
        <fullName evidence="5">phospholipase A2</fullName>
        <ecNumber evidence="5">3.1.1.4</ecNumber>
    </recommendedName>
</protein>